<dbReference type="AlphaFoldDB" id="A0A0F9B9X4"/>
<evidence type="ECO:0000313" key="1">
    <source>
        <dbReference type="EMBL" id="KKK87494.1"/>
    </source>
</evidence>
<gene>
    <name evidence="1" type="ORF">LCGC14_2752680</name>
</gene>
<dbReference type="InterPro" id="IPR048166">
    <property type="entry name" value="VVA0879-like"/>
</dbReference>
<reference evidence="1" key="1">
    <citation type="journal article" date="2015" name="Nature">
        <title>Complex archaea that bridge the gap between prokaryotes and eukaryotes.</title>
        <authorList>
            <person name="Spang A."/>
            <person name="Saw J.H."/>
            <person name="Jorgensen S.L."/>
            <person name="Zaremba-Niedzwiedzka K."/>
            <person name="Martijn J."/>
            <person name="Lind A.E."/>
            <person name="van Eijk R."/>
            <person name="Schleper C."/>
            <person name="Guy L."/>
            <person name="Ettema T.J."/>
        </authorList>
    </citation>
    <scope>NUCLEOTIDE SEQUENCE</scope>
</reference>
<comment type="caution">
    <text evidence="1">The sequence shown here is derived from an EMBL/GenBank/DDBJ whole genome shotgun (WGS) entry which is preliminary data.</text>
</comment>
<proteinExistence type="predicted"/>
<name>A0A0F9B9X4_9ZZZZ</name>
<dbReference type="NCBIfam" id="NF041591">
    <property type="entry name" value="CxxC_VVA0879"/>
    <property type="match status" value="1"/>
</dbReference>
<accession>A0A0F9B9X4</accession>
<organism evidence="1">
    <name type="scientific">marine sediment metagenome</name>
    <dbReference type="NCBI Taxonomy" id="412755"/>
    <lineage>
        <taxon>unclassified sequences</taxon>
        <taxon>metagenomes</taxon>
        <taxon>ecological metagenomes</taxon>
    </lineage>
</organism>
<dbReference type="EMBL" id="LAZR01050377">
    <property type="protein sequence ID" value="KKK87494.1"/>
    <property type="molecule type" value="Genomic_DNA"/>
</dbReference>
<sequence length="117" mass="13388">MIINQKDLELKAEVLFGKDRLAWEFKCSGCGNIQSGNSVIKQMKEGIKSQRYGLLKKGDRLNVECSCYSPDCNWTANGLFNSGILMIIDPEKPHDEALKKNCYYIFPFEDQSSRRTE</sequence>
<protein>
    <submittedName>
        <fullName evidence="1">Uncharacterized protein</fullName>
    </submittedName>
</protein>